<dbReference type="EMBL" id="ASGP02000002">
    <property type="protein sequence ID" value="KAH9520577.1"/>
    <property type="molecule type" value="Genomic_DNA"/>
</dbReference>
<evidence type="ECO:0000313" key="1">
    <source>
        <dbReference type="EMBL" id="KAH9520577.1"/>
    </source>
</evidence>
<evidence type="ECO:0000313" key="2">
    <source>
        <dbReference type="Proteomes" id="UP000790347"/>
    </source>
</evidence>
<name>A0A922I2W5_DERFA</name>
<sequence>MTAPIYWMQKPQQRVLKAASTSELNELFQRHSKVFAALNAKLIHNASTQCKHLASVKVAVTDILSVIKR</sequence>
<reference evidence="1" key="2">
    <citation type="journal article" date="2022" name="Res Sq">
        <title>Comparative Genomics Reveals Insights into the Divergent Evolution of Astigmatic Mites and Household Pest Adaptations.</title>
        <authorList>
            <person name="Xiong Q."/>
            <person name="Wan A.T.-Y."/>
            <person name="Liu X.-Y."/>
            <person name="Fung C.S.-H."/>
            <person name="Xiao X."/>
            <person name="Malainual N."/>
            <person name="Hou J."/>
            <person name="Wang L."/>
            <person name="Wang M."/>
            <person name="Yang K."/>
            <person name="Cui Y."/>
            <person name="Leung E."/>
            <person name="Nong W."/>
            <person name="Shin S.-K."/>
            <person name="Au S."/>
            <person name="Jeong K.Y."/>
            <person name="Chew F.T."/>
            <person name="Hui J."/>
            <person name="Leung T.F."/>
            <person name="Tungtrongchitr A."/>
            <person name="Zhong N."/>
            <person name="Liu Z."/>
            <person name="Tsui S."/>
        </authorList>
    </citation>
    <scope>NUCLEOTIDE SEQUENCE</scope>
    <source>
        <strain evidence="1">Derf</strain>
        <tissue evidence="1">Whole organism</tissue>
    </source>
</reference>
<proteinExistence type="predicted"/>
<dbReference type="Proteomes" id="UP000790347">
    <property type="component" value="Unassembled WGS sequence"/>
</dbReference>
<gene>
    <name evidence="1" type="ORF">DERF_004278</name>
</gene>
<organism evidence="1 2">
    <name type="scientific">Dermatophagoides farinae</name>
    <name type="common">American house dust mite</name>
    <dbReference type="NCBI Taxonomy" id="6954"/>
    <lineage>
        <taxon>Eukaryota</taxon>
        <taxon>Metazoa</taxon>
        <taxon>Ecdysozoa</taxon>
        <taxon>Arthropoda</taxon>
        <taxon>Chelicerata</taxon>
        <taxon>Arachnida</taxon>
        <taxon>Acari</taxon>
        <taxon>Acariformes</taxon>
        <taxon>Sarcoptiformes</taxon>
        <taxon>Astigmata</taxon>
        <taxon>Psoroptidia</taxon>
        <taxon>Analgoidea</taxon>
        <taxon>Pyroglyphidae</taxon>
        <taxon>Dermatophagoidinae</taxon>
        <taxon>Dermatophagoides</taxon>
    </lineage>
</organism>
<accession>A0A922I2W5</accession>
<reference evidence="1" key="1">
    <citation type="submission" date="2013-05" db="EMBL/GenBank/DDBJ databases">
        <authorList>
            <person name="Yim A.K.Y."/>
            <person name="Chan T.F."/>
            <person name="Ji K.M."/>
            <person name="Liu X.Y."/>
            <person name="Zhou J.W."/>
            <person name="Li R.Q."/>
            <person name="Yang K.Y."/>
            <person name="Li J."/>
            <person name="Li M."/>
            <person name="Law P.T.W."/>
            <person name="Wu Y.L."/>
            <person name="Cai Z.L."/>
            <person name="Qin H."/>
            <person name="Bao Y."/>
            <person name="Leung R.K.K."/>
            <person name="Ng P.K.S."/>
            <person name="Zou J."/>
            <person name="Zhong X.J."/>
            <person name="Ran P.X."/>
            <person name="Zhong N.S."/>
            <person name="Liu Z.G."/>
            <person name="Tsui S.K.W."/>
        </authorList>
    </citation>
    <scope>NUCLEOTIDE SEQUENCE</scope>
    <source>
        <strain evidence="1">Derf</strain>
        <tissue evidence="1">Whole organism</tissue>
    </source>
</reference>
<protein>
    <submittedName>
        <fullName evidence="1">Uncharacterized protein</fullName>
    </submittedName>
</protein>
<comment type="caution">
    <text evidence="1">The sequence shown here is derived from an EMBL/GenBank/DDBJ whole genome shotgun (WGS) entry which is preliminary data.</text>
</comment>
<keyword evidence="2" id="KW-1185">Reference proteome</keyword>
<dbReference type="AlphaFoldDB" id="A0A922I2W5"/>